<proteinExistence type="predicted"/>
<name>L1IL57_GUITC</name>
<dbReference type="GeneID" id="17293718"/>
<protein>
    <submittedName>
        <fullName evidence="1 2">Uncharacterized protein</fullName>
    </submittedName>
</protein>
<reference evidence="2" key="3">
    <citation type="submission" date="2016-03" db="UniProtKB">
        <authorList>
            <consortium name="EnsemblProtists"/>
        </authorList>
    </citation>
    <scope>IDENTIFICATION</scope>
</reference>
<dbReference type="AlphaFoldDB" id="L1IL57"/>
<keyword evidence="3" id="KW-1185">Reference proteome</keyword>
<dbReference type="Proteomes" id="UP000011087">
    <property type="component" value="Unassembled WGS sequence"/>
</dbReference>
<organism evidence="1">
    <name type="scientific">Guillardia theta (strain CCMP2712)</name>
    <name type="common">Cryptophyte</name>
    <dbReference type="NCBI Taxonomy" id="905079"/>
    <lineage>
        <taxon>Eukaryota</taxon>
        <taxon>Cryptophyceae</taxon>
        <taxon>Pyrenomonadales</taxon>
        <taxon>Geminigeraceae</taxon>
        <taxon>Guillardia</taxon>
    </lineage>
</organism>
<evidence type="ECO:0000313" key="3">
    <source>
        <dbReference type="Proteomes" id="UP000011087"/>
    </source>
</evidence>
<feature type="non-terminal residue" evidence="1">
    <location>
        <position position="1"/>
    </location>
</feature>
<evidence type="ECO:0000313" key="1">
    <source>
        <dbReference type="EMBL" id="EKX36993.1"/>
    </source>
</evidence>
<dbReference type="EnsemblProtists" id="EKX36993">
    <property type="protein sequence ID" value="EKX36993"/>
    <property type="gene ID" value="GUITHDRAFT_155088"/>
</dbReference>
<accession>L1IL57</accession>
<sequence>DIRNLSQLVHSPDGGYYLYSNSLNQMFVHVPLTPTPYWSEMSAANIPLASTPNDGTYHSYYGSEHEAGFVSGTGGFNVGMVNGQ</sequence>
<evidence type="ECO:0000313" key="2">
    <source>
        <dbReference type="EnsemblProtists" id="EKX36993"/>
    </source>
</evidence>
<dbReference type="PaxDb" id="55529-EKX36993"/>
<gene>
    <name evidence="1" type="ORF">GUITHDRAFT_155088</name>
</gene>
<dbReference type="RefSeq" id="XP_005823973.1">
    <property type="nucleotide sequence ID" value="XM_005823916.1"/>
</dbReference>
<dbReference type="KEGG" id="gtt:GUITHDRAFT_155088"/>
<dbReference type="HOGENOM" id="CLU_2534437_0_0_1"/>
<dbReference type="EMBL" id="JH993065">
    <property type="protein sequence ID" value="EKX36993.1"/>
    <property type="molecule type" value="Genomic_DNA"/>
</dbReference>
<reference evidence="1 3" key="1">
    <citation type="journal article" date="2012" name="Nature">
        <title>Algal genomes reveal evolutionary mosaicism and the fate of nucleomorphs.</title>
        <authorList>
            <consortium name="DOE Joint Genome Institute"/>
            <person name="Curtis B.A."/>
            <person name="Tanifuji G."/>
            <person name="Burki F."/>
            <person name="Gruber A."/>
            <person name="Irimia M."/>
            <person name="Maruyama S."/>
            <person name="Arias M.C."/>
            <person name="Ball S.G."/>
            <person name="Gile G.H."/>
            <person name="Hirakawa Y."/>
            <person name="Hopkins J.F."/>
            <person name="Kuo A."/>
            <person name="Rensing S.A."/>
            <person name="Schmutz J."/>
            <person name="Symeonidi A."/>
            <person name="Elias M."/>
            <person name="Eveleigh R.J."/>
            <person name="Herman E.K."/>
            <person name="Klute M.J."/>
            <person name="Nakayama T."/>
            <person name="Obornik M."/>
            <person name="Reyes-Prieto A."/>
            <person name="Armbrust E.V."/>
            <person name="Aves S.J."/>
            <person name="Beiko R.G."/>
            <person name="Coutinho P."/>
            <person name="Dacks J.B."/>
            <person name="Durnford D.G."/>
            <person name="Fast N.M."/>
            <person name="Green B.R."/>
            <person name="Grisdale C.J."/>
            <person name="Hempel F."/>
            <person name="Henrissat B."/>
            <person name="Hoppner M.P."/>
            <person name="Ishida K."/>
            <person name="Kim E."/>
            <person name="Koreny L."/>
            <person name="Kroth P.G."/>
            <person name="Liu Y."/>
            <person name="Malik S.B."/>
            <person name="Maier U.G."/>
            <person name="McRose D."/>
            <person name="Mock T."/>
            <person name="Neilson J.A."/>
            <person name="Onodera N.T."/>
            <person name="Poole A.M."/>
            <person name="Pritham E.J."/>
            <person name="Richards T.A."/>
            <person name="Rocap G."/>
            <person name="Roy S.W."/>
            <person name="Sarai C."/>
            <person name="Schaack S."/>
            <person name="Shirato S."/>
            <person name="Slamovits C.H."/>
            <person name="Spencer D.F."/>
            <person name="Suzuki S."/>
            <person name="Worden A.Z."/>
            <person name="Zauner S."/>
            <person name="Barry K."/>
            <person name="Bell C."/>
            <person name="Bharti A.K."/>
            <person name="Crow J.A."/>
            <person name="Grimwood J."/>
            <person name="Kramer R."/>
            <person name="Lindquist E."/>
            <person name="Lucas S."/>
            <person name="Salamov A."/>
            <person name="McFadden G.I."/>
            <person name="Lane C.E."/>
            <person name="Keeling P.J."/>
            <person name="Gray M.W."/>
            <person name="Grigoriev I.V."/>
            <person name="Archibald J.M."/>
        </authorList>
    </citation>
    <scope>NUCLEOTIDE SEQUENCE</scope>
    <source>
        <strain evidence="1 3">CCMP2712</strain>
    </source>
</reference>
<reference evidence="3" key="2">
    <citation type="submission" date="2012-11" db="EMBL/GenBank/DDBJ databases">
        <authorList>
            <person name="Kuo A."/>
            <person name="Curtis B.A."/>
            <person name="Tanifuji G."/>
            <person name="Burki F."/>
            <person name="Gruber A."/>
            <person name="Irimia M."/>
            <person name="Maruyama S."/>
            <person name="Arias M.C."/>
            <person name="Ball S.G."/>
            <person name="Gile G.H."/>
            <person name="Hirakawa Y."/>
            <person name="Hopkins J.F."/>
            <person name="Rensing S.A."/>
            <person name="Schmutz J."/>
            <person name="Symeonidi A."/>
            <person name="Elias M."/>
            <person name="Eveleigh R.J."/>
            <person name="Herman E.K."/>
            <person name="Klute M.J."/>
            <person name="Nakayama T."/>
            <person name="Obornik M."/>
            <person name="Reyes-Prieto A."/>
            <person name="Armbrust E.V."/>
            <person name="Aves S.J."/>
            <person name="Beiko R.G."/>
            <person name="Coutinho P."/>
            <person name="Dacks J.B."/>
            <person name="Durnford D.G."/>
            <person name="Fast N.M."/>
            <person name="Green B.R."/>
            <person name="Grisdale C."/>
            <person name="Hempe F."/>
            <person name="Henrissat B."/>
            <person name="Hoppner M.P."/>
            <person name="Ishida K.-I."/>
            <person name="Kim E."/>
            <person name="Koreny L."/>
            <person name="Kroth P.G."/>
            <person name="Liu Y."/>
            <person name="Malik S.-B."/>
            <person name="Maier U.G."/>
            <person name="McRose D."/>
            <person name="Mock T."/>
            <person name="Neilson J.A."/>
            <person name="Onodera N.T."/>
            <person name="Poole A.M."/>
            <person name="Pritham E.J."/>
            <person name="Richards T.A."/>
            <person name="Rocap G."/>
            <person name="Roy S.W."/>
            <person name="Sarai C."/>
            <person name="Schaack S."/>
            <person name="Shirato S."/>
            <person name="Slamovits C.H."/>
            <person name="Spencer D.F."/>
            <person name="Suzuki S."/>
            <person name="Worden A.Z."/>
            <person name="Zauner S."/>
            <person name="Barry K."/>
            <person name="Bell C."/>
            <person name="Bharti A.K."/>
            <person name="Crow J.A."/>
            <person name="Grimwood J."/>
            <person name="Kramer R."/>
            <person name="Lindquist E."/>
            <person name="Lucas S."/>
            <person name="Salamov A."/>
            <person name="McFadden G.I."/>
            <person name="Lane C.E."/>
            <person name="Keeling P.J."/>
            <person name="Gray M.W."/>
            <person name="Grigoriev I.V."/>
            <person name="Archibald J.M."/>
        </authorList>
    </citation>
    <scope>NUCLEOTIDE SEQUENCE</scope>
    <source>
        <strain evidence="3">CCMP2712</strain>
    </source>
</reference>